<keyword evidence="4" id="KW-1185">Reference proteome</keyword>
<organism evidence="3 4">
    <name type="scientific">Chlamydomonas schloesseri</name>
    <dbReference type="NCBI Taxonomy" id="2026947"/>
    <lineage>
        <taxon>Eukaryota</taxon>
        <taxon>Viridiplantae</taxon>
        <taxon>Chlorophyta</taxon>
        <taxon>core chlorophytes</taxon>
        <taxon>Chlorophyceae</taxon>
        <taxon>CS clade</taxon>
        <taxon>Chlamydomonadales</taxon>
        <taxon>Chlamydomonadaceae</taxon>
        <taxon>Chlamydomonas</taxon>
    </lineage>
</organism>
<dbReference type="InterPro" id="IPR054424">
    <property type="entry name" value="Replitron_HUH"/>
</dbReference>
<comment type="caution">
    <text evidence="3">The sequence shown here is derived from an EMBL/GenBank/DDBJ whole genome shotgun (WGS) entry which is preliminary data.</text>
</comment>
<gene>
    <name evidence="3" type="ORF">HYH02_008987</name>
</gene>
<accession>A0A835WCX4</accession>
<sequence>MRVARVIKHYEGTRRCAVAYERGTDAEHGHLQAVIEVDGTSAAAASKWVQRILAGLRGLHVRCVSLTQNGMHTFKGMLGYVCKDAGQPHFRLVIQGVTSTELLEGLGEYALYGECCLKKRKELGHTNWMERAFHWVIARCGGFTDSRFSVSATLTAMIRSGKYYPSAAWSLVRWGGAAMVDRAKAETIWRMVAAPADTRQEDVNRVFFSKPTYDDRYFDDSAGWEDGADDLCLAEHNPLERLMPYLPQDAFGTDGIPGTILVRPPQDAHARLYSPLFGDLGVTAAELEEALAAPNHAPGGLAPDADPSPAPSMQYVVVCPRCTDDVTFWPSEFKVVVLERNCLCNSCWDDALEVRKVRAERKVRRESDVVVNEGASGSVPRVGQKRGVAYECSEVVIPGSAAPPEPPSKRRVPTITLVTSSDEEWDAEAAAAVDAVEARQAASALIEAEAEEGEAEDASELLDE</sequence>
<dbReference type="Pfam" id="PF21859">
    <property type="entry name" value="Replitron_HUH"/>
    <property type="match status" value="1"/>
</dbReference>
<proteinExistence type="predicted"/>
<dbReference type="AlphaFoldDB" id="A0A835WCX4"/>
<feature type="domain" description="Replitron HUH endonuclease" evidence="2">
    <location>
        <begin position="10"/>
        <end position="110"/>
    </location>
</feature>
<feature type="compositionally biased region" description="Acidic residues" evidence="1">
    <location>
        <begin position="448"/>
        <end position="464"/>
    </location>
</feature>
<protein>
    <recommendedName>
        <fullName evidence="2">Replitron HUH endonuclease domain-containing protein</fullName>
    </recommendedName>
</protein>
<dbReference type="Proteomes" id="UP000613740">
    <property type="component" value="Unassembled WGS sequence"/>
</dbReference>
<evidence type="ECO:0000259" key="2">
    <source>
        <dbReference type="Pfam" id="PF21859"/>
    </source>
</evidence>
<evidence type="ECO:0000256" key="1">
    <source>
        <dbReference type="SAM" id="MobiDB-lite"/>
    </source>
</evidence>
<dbReference type="OrthoDB" id="1990019at2759"/>
<reference evidence="3" key="1">
    <citation type="journal article" date="2020" name="bioRxiv">
        <title>Comparative genomics of Chlamydomonas.</title>
        <authorList>
            <person name="Craig R.J."/>
            <person name="Hasan A.R."/>
            <person name="Ness R.W."/>
            <person name="Keightley P.D."/>
        </authorList>
    </citation>
    <scope>NUCLEOTIDE SEQUENCE</scope>
    <source>
        <strain evidence="3">CCAP 11/173</strain>
    </source>
</reference>
<feature type="region of interest" description="Disordered" evidence="1">
    <location>
        <begin position="445"/>
        <end position="464"/>
    </location>
</feature>
<dbReference type="EMBL" id="JAEHOD010000028">
    <property type="protein sequence ID" value="KAG2445120.1"/>
    <property type="molecule type" value="Genomic_DNA"/>
</dbReference>
<evidence type="ECO:0000313" key="3">
    <source>
        <dbReference type="EMBL" id="KAG2445120.1"/>
    </source>
</evidence>
<name>A0A835WCX4_9CHLO</name>
<evidence type="ECO:0000313" key="4">
    <source>
        <dbReference type="Proteomes" id="UP000613740"/>
    </source>
</evidence>